<proteinExistence type="predicted"/>
<dbReference type="AlphaFoldDB" id="A0A268HEF2"/>
<accession>A0A268HEF2</accession>
<dbReference type="SUPFAM" id="SSF52540">
    <property type="entry name" value="P-loop containing nucleoside triphosphate hydrolases"/>
    <property type="match status" value="1"/>
</dbReference>
<evidence type="ECO:0000313" key="3">
    <source>
        <dbReference type="Proteomes" id="UP000216475"/>
    </source>
</evidence>
<dbReference type="CDD" id="cd00267">
    <property type="entry name" value="ABC_ATPase"/>
    <property type="match status" value="1"/>
</dbReference>
<gene>
    <name evidence="2" type="ORF">CHI12_07110</name>
</gene>
<dbReference type="RefSeq" id="WP_095269475.1">
    <property type="nucleotide sequence ID" value="NZ_NPBH01000025.1"/>
</dbReference>
<dbReference type="Pfam" id="PF13175">
    <property type="entry name" value="AAA_15"/>
    <property type="match status" value="1"/>
</dbReference>
<dbReference type="Proteomes" id="UP000216475">
    <property type="component" value="Unassembled WGS sequence"/>
</dbReference>
<dbReference type="InterPro" id="IPR041685">
    <property type="entry name" value="AAA_GajA/Old/RecF-like"/>
</dbReference>
<dbReference type="PANTHER" id="PTHR43581">
    <property type="entry name" value="ATP/GTP PHOSPHATASE"/>
    <property type="match status" value="1"/>
</dbReference>
<comment type="caution">
    <text evidence="2">The sequence shown here is derived from an EMBL/GenBank/DDBJ whole genome shotgun (WGS) entry which is preliminary data.</text>
</comment>
<reference evidence="2 3" key="1">
    <citation type="submission" date="2017-07" db="EMBL/GenBank/DDBJ databases">
        <title>Isolation and whole genome analysis of endospore-forming bacteria from heroin.</title>
        <authorList>
            <person name="Kalinowski J."/>
            <person name="Ahrens B."/>
            <person name="Al-Dilaimi A."/>
            <person name="Winkler A."/>
            <person name="Wibberg D."/>
            <person name="Schleenbecker U."/>
            <person name="Ruckert C."/>
            <person name="Wolfel R."/>
            <person name="Grass G."/>
        </authorList>
    </citation>
    <scope>NUCLEOTIDE SEQUENCE [LARGE SCALE GENOMIC DNA]</scope>
    <source>
        <strain evidence="2 3">7509</strain>
    </source>
</reference>
<evidence type="ECO:0000313" key="2">
    <source>
        <dbReference type="EMBL" id="PAE08251.1"/>
    </source>
</evidence>
<dbReference type="EMBL" id="NPBH01000025">
    <property type="protein sequence ID" value="PAE08251.1"/>
    <property type="molecule type" value="Genomic_DNA"/>
</dbReference>
<protein>
    <recommendedName>
        <fullName evidence="1">Endonuclease GajA/Old nuclease/RecF-like AAA domain-containing protein</fullName>
    </recommendedName>
</protein>
<name>A0A268HEF2_9BACI</name>
<organism evidence="2 3">
    <name type="scientific">Terribacillus saccharophilus</name>
    <dbReference type="NCBI Taxonomy" id="361277"/>
    <lineage>
        <taxon>Bacteria</taxon>
        <taxon>Bacillati</taxon>
        <taxon>Bacillota</taxon>
        <taxon>Bacilli</taxon>
        <taxon>Bacillales</taxon>
        <taxon>Bacillaceae</taxon>
        <taxon>Terribacillus</taxon>
    </lineage>
</organism>
<dbReference type="InterPro" id="IPR027417">
    <property type="entry name" value="P-loop_NTPase"/>
</dbReference>
<dbReference type="PANTHER" id="PTHR43581:SF2">
    <property type="entry name" value="EXCINUCLEASE ATPASE SUBUNIT"/>
    <property type="match status" value="1"/>
</dbReference>
<dbReference type="InterPro" id="IPR051396">
    <property type="entry name" value="Bact_Antivir_Def_Nuclease"/>
</dbReference>
<dbReference type="Gene3D" id="3.40.50.300">
    <property type="entry name" value="P-loop containing nucleotide triphosphate hydrolases"/>
    <property type="match status" value="2"/>
</dbReference>
<sequence>MLNSLNFKNWNQFDNVDITFNERITILTGVNGAGKSTIMRVIGKLLGWEYSEIARPLSAANIKLKSYTPDFLIGSAGRNDLLVNQLKEFIKKYEEQELKDKKEDDYYDEMFRIGTISSSLGEIQIKVPKEAIGAEYSLNLLKEEWDKDGDGVDYSYYLSDSSIGIDGINIPSHRMPYFYNTLNKIDAKIHSRRRFYNEYMYAVSSRQIPDRHYDNESNPLIILKSSLITSAFYANDSDFVKGANSNIFSEFTDLLRIMLPESLMFNSLIVDDGEVILKTETGDFLLDAVSSGIGSLIDLTWQIYMGKPEDNESSQFIVLIDEVENHLHPSMQRSILPKLLEAFPNAQFIITTHSPLVVNSIEYSTVYALQYNEEKKITSQELDFKSNFTNSMEVLQNVLGVPVTIPIWAEQRLGKIISTISKSEINNSTYNTLIEALRVNGLEGMMPSAIALLEKEIK</sequence>
<feature type="domain" description="Endonuclease GajA/Old nuclease/RecF-like AAA" evidence="1">
    <location>
        <begin position="1"/>
        <end position="357"/>
    </location>
</feature>
<evidence type="ECO:0000259" key="1">
    <source>
        <dbReference type="Pfam" id="PF13175"/>
    </source>
</evidence>